<dbReference type="AlphaFoldDB" id="A0A7X6MAT4"/>
<accession>A0A7X6MAT4</accession>
<dbReference type="SUPFAM" id="SSF54427">
    <property type="entry name" value="NTF2-like"/>
    <property type="match status" value="1"/>
</dbReference>
<feature type="compositionally biased region" description="Basic and acidic residues" evidence="1">
    <location>
        <begin position="1"/>
        <end position="11"/>
    </location>
</feature>
<evidence type="ECO:0000313" key="4">
    <source>
        <dbReference type="Proteomes" id="UP000553209"/>
    </source>
</evidence>
<organism evidence="3 4">
    <name type="scientific">Nocardiopsis alborubida</name>
    <dbReference type="NCBI Taxonomy" id="146802"/>
    <lineage>
        <taxon>Bacteria</taxon>
        <taxon>Bacillati</taxon>
        <taxon>Actinomycetota</taxon>
        <taxon>Actinomycetes</taxon>
        <taxon>Streptosporangiales</taxon>
        <taxon>Nocardiopsidaceae</taxon>
        <taxon>Nocardiopsis</taxon>
    </lineage>
</organism>
<dbReference type="Gene3D" id="3.10.450.50">
    <property type="match status" value="1"/>
</dbReference>
<evidence type="ECO:0000313" key="3">
    <source>
        <dbReference type="EMBL" id="NKY97966.1"/>
    </source>
</evidence>
<evidence type="ECO:0000256" key="1">
    <source>
        <dbReference type="SAM" id="MobiDB-lite"/>
    </source>
</evidence>
<gene>
    <name evidence="3" type="ORF">HGB44_09900</name>
</gene>
<dbReference type="InterPro" id="IPR032710">
    <property type="entry name" value="NTF2-like_dom_sf"/>
</dbReference>
<dbReference type="Pfam" id="PF12680">
    <property type="entry name" value="SnoaL_2"/>
    <property type="match status" value="1"/>
</dbReference>
<comment type="caution">
    <text evidence="3">The sequence shown here is derived from an EMBL/GenBank/DDBJ whole genome shotgun (WGS) entry which is preliminary data.</text>
</comment>
<name>A0A7X6MAT4_9ACTN</name>
<proteinExistence type="predicted"/>
<reference evidence="3 4" key="1">
    <citation type="submission" date="2020-04" db="EMBL/GenBank/DDBJ databases">
        <title>MicrobeNet Type strains.</title>
        <authorList>
            <person name="Nicholson A.C."/>
        </authorList>
    </citation>
    <scope>NUCLEOTIDE SEQUENCE [LARGE SCALE GENOMIC DNA]</scope>
    <source>
        <strain evidence="3 4">ATCC 23612</strain>
    </source>
</reference>
<dbReference type="Proteomes" id="UP000553209">
    <property type="component" value="Unassembled WGS sequence"/>
</dbReference>
<evidence type="ECO:0000259" key="2">
    <source>
        <dbReference type="Pfam" id="PF12680"/>
    </source>
</evidence>
<dbReference type="EMBL" id="JAAXPG010000007">
    <property type="protein sequence ID" value="NKY97966.1"/>
    <property type="molecule type" value="Genomic_DNA"/>
</dbReference>
<feature type="region of interest" description="Disordered" evidence="1">
    <location>
        <begin position="1"/>
        <end position="20"/>
    </location>
</feature>
<keyword evidence="4" id="KW-1185">Reference proteome</keyword>
<feature type="domain" description="SnoaL-like" evidence="2">
    <location>
        <begin position="73"/>
        <end position="173"/>
    </location>
</feature>
<protein>
    <submittedName>
        <fullName evidence="3">Nuclear transport factor 2 family protein</fullName>
    </submittedName>
</protein>
<sequence length="187" mass="21014">MAAELRDREGLPRPPRPALRGSAVWKKTGSWRATTLLCKRHTVLVGLSGRPCVPQREQKTVAAASQSTNKRTVERYIDGFNKSDHEQILSCLTDDIEWTVFGHYRITGKEAYDANIEGPDPVGVPPKVRVTRMVEEDGVIMAEMTLEALQKDGSVMRAAMGEVFVMRDGLIRERRAYVVPLTENDYK</sequence>
<dbReference type="InterPro" id="IPR037401">
    <property type="entry name" value="SnoaL-like"/>
</dbReference>